<dbReference type="PANTHER" id="PTHR46383:SF4">
    <property type="entry name" value="AMINOTRANSFERASE"/>
    <property type="match status" value="1"/>
</dbReference>
<dbReference type="Gene3D" id="3.90.1150.10">
    <property type="entry name" value="Aspartate Aminotransferase, domain 1"/>
    <property type="match status" value="1"/>
</dbReference>
<evidence type="ECO:0000256" key="5">
    <source>
        <dbReference type="ARBA" id="ARBA00022898"/>
    </source>
</evidence>
<evidence type="ECO:0000259" key="7">
    <source>
        <dbReference type="Pfam" id="PF00155"/>
    </source>
</evidence>
<protein>
    <recommendedName>
        <fullName evidence="6">Aminotransferase</fullName>
        <ecNumber evidence="6">2.6.1.-</ecNumber>
    </recommendedName>
</protein>
<comment type="cofactor">
    <cofactor evidence="1 6">
        <name>pyridoxal 5'-phosphate</name>
        <dbReference type="ChEBI" id="CHEBI:597326"/>
    </cofactor>
</comment>
<dbReference type="EMBL" id="CP097119">
    <property type="protein sequence ID" value="USS89319.1"/>
    <property type="molecule type" value="Genomic_DNA"/>
</dbReference>
<dbReference type="GO" id="GO:0006520">
    <property type="term" value="P:amino acid metabolic process"/>
    <property type="evidence" value="ECO:0007669"/>
    <property type="project" value="InterPro"/>
</dbReference>
<dbReference type="InterPro" id="IPR015422">
    <property type="entry name" value="PyrdxlP-dep_Trfase_small"/>
</dbReference>
<dbReference type="InterPro" id="IPR004838">
    <property type="entry name" value="NHTrfase_class1_PyrdxlP-BS"/>
</dbReference>
<dbReference type="SUPFAM" id="SSF53383">
    <property type="entry name" value="PLP-dependent transferases"/>
    <property type="match status" value="1"/>
</dbReference>
<dbReference type="InterPro" id="IPR004839">
    <property type="entry name" value="Aminotransferase_I/II_large"/>
</dbReference>
<keyword evidence="5" id="KW-0663">Pyridoxal phosphate</keyword>
<gene>
    <name evidence="8" type="ORF">M3M40_00445</name>
</gene>
<evidence type="ECO:0000256" key="2">
    <source>
        <dbReference type="ARBA" id="ARBA00007441"/>
    </source>
</evidence>
<organism evidence="8 9">
    <name type="scientific">Fructilactobacillus cliffordii</name>
    <dbReference type="NCBI Taxonomy" id="2940299"/>
    <lineage>
        <taxon>Bacteria</taxon>
        <taxon>Bacillati</taxon>
        <taxon>Bacillota</taxon>
        <taxon>Bacilli</taxon>
        <taxon>Lactobacillales</taxon>
        <taxon>Lactobacillaceae</taxon>
        <taxon>Fructilactobacillus</taxon>
    </lineage>
</organism>
<dbReference type="Gene3D" id="3.40.640.10">
    <property type="entry name" value="Type I PLP-dependent aspartate aminotransferase-like (Major domain)"/>
    <property type="match status" value="1"/>
</dbReference>
<evidence type="ECO:0000256" key="1">
    <source>
        <dbReference type="ARBA" id="ARBA00001933"/>
    </source>
</evidence>
<reference evidence="8" key="1">
    <citation type="submission" date="2022-05" db="EMBL/GenBank/DDBJ databases">
        <authorList>
            <person name="Oliphant S.A."/>
            <person name="Watson-Haigh N.S."/>
            <person name="Sumby K.M."/>
            <person name="Gardner J.M."/>
            <person name="Jiranek V."/>
        </authorList>
    </citation>
    <scope>NUCLEOTIDE SEQUENCE</scope>
    <source>
        <strain evidence="8">KI4_B1</strain>
    </source>
</reference>
<dbReference type="Proteomes" id="UP001055911">
    <property type="component" value="Chromosome"/>
</dbReference>
<feature type="domain" description="Aminotransferase class I/classII large" evidence="7">
    <location>
        <begin position="32"/>
        <end position="381"/>
    </location>
</feature>
<evidence type="ECO:0000256" key="3">
    <source>
        <dbReference type="ARBA" id="ARBA00022576"/>
    </source>
</evidence>
<dbReference type="AlphaFoldDB" id="A0A9Q8ZPS4"/>
<evidence type="ECO:0000256" key="6">
    <source>
        <dbReference type="RuleBase" id="RU000481"/>
    </source>
</evidence>
<keyword evidence="3 6" id="KW-0032">Aminotransferase</keyword>
<evidence type="ECO:0000313" key="9">
    <source>
        <dbReference type="Proteomes" id="UP001055911"/>
    </source>
</evidence>
<dbReference type="CDD" id="cd00609">
    <property type="entry name" value="AAT_like"/>
    <property type="match status" value="1"/>
</dbReference>
<keyword evidence="4 6" id="KW-0808">Transferase</keyword>
<dbReference type="GO" id="GO:0030170">
    <property type="term" value="F:pyridoxal phosphate binding"/>
    <property type="evidence" value="ECO:0007669"/>
    <property type="project" value="InterPro"/>
</dbReference>
<dbReference type="GO" id="GO:0008483">
    <property type="term" value="F:transaminase activity"/>
    <property type="evidence" value="ECO:0007669"/>
    <property type="project" value="UniProtKB-KW"/>
</dbReference>
<dbReference type="InterPro" id="IPR015421">
    <property type="entry name" value="PyrdxlP-dep_Trfase_major"/>
</dbReference>
<dbReference type="InterPro" id="IPR015424">
    <property type="entry name" value="PyrdxlP-dep_Trfase"/>
</dbReference>
<dbReference type="PANTHER" id="PTHR46383">
    <property type="entry name" value="ASPARTATE AMINOTRANSFERASE"/>
    <property type="match status" value="1"/>
</dbReference>
<evidence type="ECO:0000313" key="8">
    <source>
        <dbReference type="EMBL" id="USS89319.1"/>
    </source>
</evidence>
<name>A0A9Q8ZPS4_9LACO</name>
<dbReference type="InterPro" id="IPR050596">
    <property type="entry name" value="AspAT/PAT-like"/>
</dbReference>
<dbReference type="RefSeq" id="WP_252766868.1">
    <property type="nucleotide sequence ID" value="NZ_CP097119.1"/>
</dbReference>
<accession>A0A9Q8ZPS4</accession>
<dbReference type="PROSITE" id="PS00105">
    <property type="entry name" value="AA_TRANSFER_CLASS_1"/>
    <property type="match status" value="1"/>
</dbReference>
<proteinExistence type="inferred from homology"/>
<sequence length="388" mass="42508">MVNLIDAVQPNVIKTQLSDIYGFSEQLAQIPDLVSLTIGEPDFPTPEHVKKAGMAAIAADESHYTATWGRIGTRTAAANYLKQRYDVDYDPATQVVITNGVTEAMYATLATFVGKGDEVLLPTPAFPVYDSLVELNGGKLVEIDTQPDEFLLTPERLRATLQEHPHAKVLIVNFPSNPTGRSYSADQIQALADVIAETNLVVVSDEIYSELTYTGRHVSLAKYLPDQTILFNGLSKSHAMTGWRIGVAAGPAPVMTEIAKVRELMSTSVMTAAQVAAEEAFGNGMDDAAPMRAEYERRRDYVYNEFTRLGFACEKPQGAFYLFAKIPERFHLNSAAFCQDVAKTVKVGMIPGSSFGAGGEGYVRISYATSMSNLEEAIRRLQIYSDEH</sequence>
<evidence type="ECO:0000256" key="4">
    <source>
        <dbReference type="ARBA" id="ARBA00022679"/>
    </source>
</evidence>
<comment type="similarity">
    <text evidence="2 6">Belongs to the class-I pyridoxal-phosphate-dependent aminotransferase family.</text>
</comment>
<dbReference type="EC" id="2.6.1.-" evidence="6"/>
<keyword evidence="9" id="KW-1185">Reference proteome</keyword>
<dbReference type="Pfam" id="PF00155">
    <property type="entry name" value="Aminotran_1_2"/>
    <property type="match status" value="1"/>
</dbReference>